<dbReference type="InterPro" id="IPR014757">
    <property type="entry name" value="Tscrpt_reg_IclR_C"/>
</dbReference>
<dbReference type="GO" id="GO:0003700">
    <property type="term" value="F:DNA-binding transcription factor activity"/>
    <property type="evidence" value="ECO:0007669"/>
    <property type="project" value="TreeGrafter"/>
</dbReference>
<evidence type="ECO:0000256" key="3">
    <source>
        <dbReference type="ARBA" id="ARBA00023163"/>
    </source>
</evidence>
<dbReference type="SUPFAM" id="SSF55781">
    <property type="entry name" value="GAF domain-like"/>
    <property type="match status" value="1"/>
</dbReference>
<sequence>MKKPVPGGTQRATDDAGTGTLGKAISVLDIVAESPEPLRFTDVLRLSDQPRGTLHRQISNLIEEGLLTVNRDQSYALGLRLLQFASKAWAGNQFRTIAEPHIRKLHEATGETVHLGVLRGTEVVYLDKIESRQSIRLVSQIGNTAPAWCTGVGKAALSALPDEELRERVGKIRFIRFTPNTLGDAGSLLDEIEQIRKAGNAYDREEHETGITCVAAPVHAGQLIAGVSVTGPAYRVTADVLQSWAGITRDAAAAIMRDMETRMAPRG</sequence>
<proteinExistence type="predicted"/>
<dbReference type="SMART" id="SM00346">
    <property type="entry name" value="HTH_ICLR"/>
    <property type="match status" value="1"/>
</dbReference>
<dbReference type="InterPro" id="IPR036390">
    <property type="entry name" value="WH_DNA-bd_sf"/>
</dbReference>
<evidence type="ECO:0000313" key="6">
    <source>
        <dbReference type="EMBL" id="PSH64849.1"/>
    </source>
</evidence>
<dbReference type="Pfam" id="PF01614">
    <property type="entry name" value="IclR_C"/>
    <property type="match status" value="1"/>
</dbReference>
<dbReference type="GO" id="GO:0045892">
    <property type="term" value="P:negative regulation of DNA-templated transcription"/>
    <property type="evidence" value="ECO:0007669"/>
    <property type="project" value="TreeGrafter"/>
</dbReference>
<gene>
    <name evidence="6" type="ORF">CU102_21620</name>
</gene>
<dbReference type="Pfam" id="PF09339">
    <property type="entry name" value="HTH_IclR"/>
    <property type="match status" value="1"/>
</dbReference>
<feature type="domain" description="HTH iclR-type" evidence="4">
    <location>
        <begin position="18"/>
        <end position="79"/>
    </location>
</feature>
<protein>
    <submittedName>
        <fullName evidence="6">IclR family transcriptional regulator</fullName>
    </submittedName>
</protein>
<keyword evidence="2" id="KW-0238">DNA-binding</keyword>
<keyword evidence="3" id="KW-0804">Transcription</keyword>
<dbReference type="SUPFAM" id="SSF46785">
    <property type="entry name" value="Winged helix' DNA-binding domain"/>
    <property type="match status" value="1"/>
</dbReference>
<dbReference type="InterPro" id="IPR005471">
    <property type="entry name" value="Tscrpt_reg_IclR_N"/>
</dbReference>
<accession>A0A2P7BEK1</accession>
<dbReference type="PROSITE" id="PS51078">
    <property type="entry name" value="ICLR_ED"/>
    <property type="match status" value="1"/>
</dbReference>
<evidence type="ECO:0000256" key="2">
    <source>
        <dbReference type="ARBA" id="ARBA00023125"/>
    </source>
</evidence>
<name>A0A2P7BEK1_9HYPH</name>
<dbReference type="EMBL" id="PGGO01000019">
    <property type="protein sequence ID" value="PSH64849.1"/>
    <property type="molecule type" value="Genomic_DNA"/>
</dbReference>
<comment type="caution">
    <text evidence="6">The sequence shown here is derived from an EMBL/GenBank/DDBJ whole genome shotgun (WGS) entry which is preliminary data.</text>
</comment>
<evidence type="ECO:0000259" key="4">
    <source>
        <dbReference type="PROSITE" id="PS51077"/>
    </source>
</evidence>
<dbReference type="InterPro" id="IPR029016">
    <property type="entry name" value="GAF-like_dom_sf"/>
</dbReference>
<dbReference type="PANTHER" id="PTHR30136">
    <property type="entry name" value="HELIX-TURN-HELIX TRANSCRIPTIONAL REGULATOR, ICLR FAMILY"/>
    <property type="match status" value="1"/>
</dbReference>
<dbReference type="Proteomes" id="UP000241444">
    <property type="component" value="Unassembled WGS sequence"/>
</dbReference>
<dbReference type="AlphaFoldDB" id="A0A2P7BEK1"/>
<evidence type="ECO:0000259" key="5">
    <source>
        <dbReference type="PROSITE" id="PS51078"/>
    </source>
</evidence>
<dbReference type="OrthoDB" id="6057486at2"/>
<evidence type="ECO:0000313" key="7">
    <source>
        <dbReference type="Proteomes" id="UP000241444"/>
    </source>
</evidence>
<evidence type="ECO:0000256" key="1">
    <source>
        <dbReference type="ARBA" id="ARBA00023015"/>
    </source>
</evidence>
<dbReference type="InterPro" id="IPR050707">
    <property type="entry name" value="HTH_MetabolicPath_Reg"/>
</dbReference>
<keyword evidence="1" id="KW-0805">Transcription regulation</keyword>
<feature type="domain" description="IclR-ED" evidence="5">
    <location>
        <begin position="80"/>
        <end position="261"/>
    </location>
</feature>
<dbReference type="PANTHER" id="PTHR30136:SF24">
    <property type="entry name" value="HTH-TYPE TRANSCRIPTIONAL REPRESSOR ALLR"/>
    <property type="match status" value="1"/>
</dbReference>
<reference evidence="7" key="1">
    <citation type="submission" date="2017-11" db="EMBL/GenBank/DDBJ databases">
        <authorList>
            <person name="Kuznetsova I."/>
            <person name="Sazanova A."/>
            <person name="Chirak E."/>
            <person name="Safronova V."/>
            <person name="Willems A."/>
        </authorList>
    </citation>
    <scope>NUCLEOTIDE SEQUENCE [LARGE SCALE GENOMIC DNA]</scope>
    <source>
        <strain evidence="7">STM 196</strain>
    </source>
</reference>
<dbReference type="RefSeq" id="WP_106713183.1">
    <property type="nucleotide sequence ID" value="NZ_PGGO01000019.1"/>
</dbReference>
<keyword evidence="7" id="KW-1185">Reference proteome</keyword>
<organism evidence="6 7">
    <name type="scientific">Phyllobacterium brassicacearum</name>
    <dbReference type="NCBI Taxonomy" id="314235"/>
    <lineage>
        <taxon>Bacteria</taxon>
        <taxon>Pseudomonadati</taxon>
        <taxon>Pseudomonadota</taxon>
        <taxon>Alphaproteobacteria</taxon>
        <taxon>Hyphomicrobiales</taxon>
        <taxon>Phyllobacteriaceae</taxon>
        <taxon>Phyllobacterium</taxon>
    </lineage>
</organism>
<dbReference type="Gene3D" id="3.30.450.40">
    <property type="match status" value="1"/>
</dbReference>
<dbReference type="PROSITE" id="PS51077">
    <property type="entry name" value="HTH_ICLR"/>
    <property type="match status" value="1"/>
</dbReference>
<dbReference type="InterPro" id="IPR036388">
    <property type="entry name" value="WH-like_DNA-bd_sf"/>
</dbReference>
<dbReference type="Gene3D" id="1.10.10.10">
    <property type="entry name" value="Winged helix-like DNA-binding domain superfamily/Winged helix DNA-binding domain"/>
    <property type="match status" value="1"/>
</dbReference>
<dbReference type="GO" id="GO:0003677">
    <property type="term" value="F:DNA binding"/>
    <property type="evidence" value="ECO:0007669"/>
    <property type="project" value="UniProtKB-KW"/>
</dbReference>